<accession>A0A1M5B7D2</accession>
<gene>
    <name evidence="2" type="ORF">SAMN05444392_11915</name>
</gene>
<dbReference type="EMBL" id="FQVL01000019">
    <property type="protein sequence ID" value="SHF38389.1"/>
    <property type="molecule type" value="Genomic_DNA"/>
</dbReference>
<dbReference type="Proteomes" id="UP000184476">
    <property type="component" value="Unassembled WGS sequence"/>
</dbReference>
<organism evidence="2 3">
    <name type="scientific">Seinonella peptonophila</name>
    <dbReference type="NCBI Taxonomy" id="112248"/>
    <lineage>
        <taxon>Bacteria</taxon>
        <taxon>Bacillati</taxon>
        <taxon>Bacillota</taxon>
        <taxon>Bacilli</taxon>
        <taxon>Bacillales</taxon>
        <taxon>Thermoactinomycetaceae</taxon>
        <taxon>Seinonella</taxon>
    </lineage>
</organism>
<evidence type="ECO:0000313" key="3">
    <source>
        <dbReference type="Proteomes" id="UP000184476"/>
    </source>
</evidence>
<name>A0A1M5B7D2_9BACL</name>
<evidence type="ECO:0000256" key="1">
    <source>
        <dbReference type="SAM" id="MobiDB-lite"/>
    </source>
</evidence>
<evidence type="ECO:0000313" key="2">
    <source>
        <dbReference type="EMBL" id="SHF38389.1"/>
    </source>
</evidence>
<feature type="compositionally biased region" description="Basic and acidic residues" evidence="1">
    <location>
        <begin position="175"/>
        <end position="199"/>
    </location>
</feature>
<reference evidence="2 3" key="1">
    <citation type="submission" date="2016-11" db="EMBL/GenBank/DDBJ databases">
        <authorList>
            <person name="Jaros S."/>
            <person name="Januszkiewicz K."/>
            <person name="Wedrychowicz H."/>
        </authorList>
    </citation>
    <scope>NUCLEOTIDE SEQUENCE [LARGE SCALE GENOMIC DNA]</scope>
    <source>
        <strain evidence="2 3">DSM 44666</strain>
    </source>
</reference>
<protein>
    <submittedName>
        <fullName evidence="2">Uncharacterized protein</fullName>
    </submittedName>
</protein>
<keyword evidence="3" id="KW-1185">Reference proteome</keyword>
<dbReference type="RefSeq" id="WP_073158115.1">
    <property type="nucleotide sequence ID" value="NZ_FQVL01000019.1"/>
</dbReference>
<proteinExistence type="predicted"/>
<feature type="region of interest" description="Disordered" evidence="1">
    <location>
        <begin position="174"/>
        <end position="199"/>
    </location>
</feature>
<dbReference type="AlphaFoldDB" id="A0A1M5B7D2"/>
<sequence>MSTQDNAITLTSSKEVGNGIVLNNYQRNNNTSFYERISLSGKHEFGGYRVRLSDIEQVEQMRGETIEKENLSVVIEEEGSLSRTENGNLQDERGKRATLSYEEFTQFDADRESGISHNKALQLHEERETKKINHRNLLESLGREIDVEKGEYGESTVIDPIAHDQALKLFTQKGGKPDWDDILRSTERGMEEGNEDKEK</sequence>